<dbReference type="AlphaFoldDB" id="C1EBT7"/>
<dbReference type="STRING" id="296587.C1EBT7"/>
<dbReference type="OrthoDB" id="7451790at2759"/>
<dbReference type="KEGG" id="mis:MICPUN_102205"/>
<dbReference type="Gene3D" id="3.80.10.10">
    <property type="entry name" value="Ribonuclease Inhibitor"/>
    <property type="match status" value="1"/>
</dbReference>
<evidence type="ECO:0000313" key="6">
    <source>
        <dbReference type="Proteomes" id="UP000002009"/>
    </source>
</evidence>
<feature type="compositionally biased region" description="Polar residues" evidence="4">
    <location>
        <begin position="275"/>
        <end position="287"/>
    </location>
</feature>
<keyword evidence="2" id="KW-0433">Leucine-rich repeat</keyword>
<name>C1EBT7_MICCC</name>
<gene>
    <name evidence="5" type="ORF">MICPUN_102205</name>
</gene>
<dbReference type="InParanoid" id="C1EBT7"/>
<dbReference type="OMA" id="GCIDAED"/>
<feature type="region of interest" description="Disordered" evidence="4">
    <location>
        <begin position="227"/>
        <end position="289"/>
    </location>
</feature>
<feature type="compositionally biased region" description="Acidic residues" evidence="4">
    <location>
        <begin position="231"/>
        <end position="245"/>
    </location>
</feature>
<evidence type="ECO:0000313" key="5">
    <source>
        <dbReference type="EMBL" id="ACO65779.1"/>
    </source>
</evidence>
<sequence>MAAGDAPGMREDDAVSFSGDEDIDGSMDAGCIDAEDVAALLDDREAAAPDETLSLATIARRNLPDDFLELAEPEAIARAVAKLDQVRLDRCRLASFVGGVSVEVRRASFANVTALYLQHNRLTSTRGVDGETLPRLRFLALQGNRLRAVAELGTLRHLALLDLSENPNLSRLDELVSAMPSSMRFLSCAGCGCAADGDYRAALVASLPRLKKLDGVDVTGRERDDAMAAFGEDEDEGEREGEGEDEGNRGDRTRSSGGGARRERRSAAKAVGWSSARNESTAASSSFGDAARSREIRAMLPMLEDPEMLVDAMGAAVRSLALDAVGEMDARADDVRSNARNARATRDDDADLTMEARVRAARRRQDASITEAGTMMPFDEFAGPEVL</sequence>
<evidence type="ECO:0008006" key="7">
    <source>
        <dbReference type="Google" id="ProtNLM"/>
    </source>
</evidence>
<keyword evidence="6" id="KW-1185">Reference proteome</keyword>
<evidence type="ECO:0000256" key="1">
    <source>
        <dbReference type="ARBA" id="ARBA00004430"/>
    </source>
</evidence>
<dbReference type="RefSeq" id="XP_002504521.1">
    <property type="nucleotide sequence ID" value="XM_002504475.1"/>
</dbReference>
<protein>
    <recommendedName>
        <fullName evidence="7">U2A'/phosphoprotein 32 family A C-terminal domain-containing protein</fullName>
    </recommendedName>
</protein>
<dbReference type="eggNOG" id="KOG0531">
    <property type="taxonomic scope" value="Eukaryota"/>
</dbReference>
<reference evidence="5 6" key="1">
    <citation type="journal article" date="2009" name="Science">
        <title>Green evolution and dynamic adaptations revealed by genomes of the marine picoeukaryotes Micromonas.</title>
        <authorList>
            <person name="Worden A.Z."/>
            <person name="Lee J.H."/>
            <person name="Mock T."/>
            <person name="Rouze P."/>
            <person name="Simmons M.P."/>
            <person name="Aerts A.L."/>
            <person name="Allen A.E."/>
            <person name="Cuvelier M.L."/>
            <person name="Derelle E."/>
            <person name="Everett M.V."/>
            <person name="Foulon E."/>
            <person name="Grimwood J."/>
            <person name="Gundlach H."/>
            <person name="Henrissat B."/>
            <person name="Napoli C."/>
            <person name="McDonald S.M."/>
            <person name="Parker M.S."/>
            <person name="Rombauts S."/>
            <person name="Salamov A."/>
            <person name="Von Dassow P."/>
            <person name="Badger J.H."/>
            <person name="Coutinho P.M."/>
            <person name="Demir E."/>
            <person name="Dubchak I."/>
            <person name="Gentemann C."/>
            <person name="Eikrem W."/>
            <person name="Gready J.E."/>
            <person name="John U."/>
            <person name="Lanier W."/>
            <person name="Lindquist E.A."/>
            <person name="Lucas S."/>
            <person name="Mayer K.F."/>
            <person name="Moreau H."/>
            <person name="Not F."/>
            <person name="Otillar R."/>
            <person name="Panaud O."/>
            <person name="Pangilinan J."/>
            <person name="Paulsen I."/>
            <person name="Piegu B."/>
            <person name="Poliakov A."/>
            <person name="Robbens S."/>
            <person name="Schmutz J."/>
            <person name="Toulza E."/>
            <person name="Wyss T."/>
            <person name="Zelensky A."/>
            <person name="Zhou K."/>
            <person name="Armbrust E.V."/>
            <person name="Bhattacharya D."/>
            <person name="Goodenough U.W."/>
            <person name="Van de Peer Y."/>
            <person name="Grigoriev I.V."/>
        </authorList>
    </citation>
    <scope>NUCLEOTIDE SEQUENCE [LARGE SCALE GENOMIC DNA]</scope>
    <source>
        <strain evidence="6">RCC299 / NOUM17</strain>
    </source>
</reference>
<accession>C1EBT7</accession>
<dbReference type="SUPFAM" id="SSF52058">
    <property type="entry name" value="L domain-like"/>
    <property type="match status" value="1"/>
</dbReference>
<proteinExistence type="predicted"/>
<dbReference type="Proteomes" id="UP000002009">
    <property type="component" value="Chromosome 9"/>
</dbReference>
<dbReference type="GeneID" id="8246078"/>
<evidence type="ECO:0000256" key="2">
    <source>
        <dbReference type="ARBA" id="ARBA00022614"/>
    </source>
</evidence>
<dbReference type="InterPro" id="IPR032675">
    <property type="entry name" value="LRR_dom_sf"/>
</dbReference>
<dbReference type="PANTHER" id="PTHR18849">
    <property type="entry name" value="LEUCINE RICH REPEAT PROTEIN"/>
    <property type="match status" value="1"/>
</dbReference>
<feature type="region of interest" description="Disordered" evidence="4">
    <location>
        <begin position="1"/>
        <end position="21"/>
    </location>
</feature>
<dbReference type="EMBL" id="CP001329">
    <property type="protein sequence ID" value="ACO65779.1"/>
    <property type="molecule type" value="Genomic_DNA"/>
</dbReference>
<keyword evidence="3" id="KW-0677">Repeat</keyword>
<evidence type="ECO:0000256" key="4">
    <source>
        <dbReference type="SAM" id="MobiDB-lite"/>
    </source>
</evidence>
<dbReference type="PANTHER" id="PTHR18849:SF0">
    <property type="entry name" value="CILIA- AND FLAGELLA-ASSOCIATED PROTEIN 410-RELATED"/>
    <property type="match status" value="1"/>
</dbReference>
<evidence type="ECO:0000256" key="3">
    <source>
        <dbReference type="ARBA" id="ARBA00022737"/>
    </source>
</evidence>
<organism evidence="5 6">
    <name type="scientific">Micromonas commoda (strain RCC299 / NOUM17 / CCMP2709)</name>
    <name type="common">Picoplanktonic green alga</name>
    <dbReference type="NCBI Taxonomy" id="296587"/>
    <lineage>
        <taxon>Eukaryota</taxon>
        <taxon>Viridiplantae</taxon>
        <taxon>Chlorophyta</taxon>
        <taxon>Mamiellophyceae</taxon>
        <taxon>Mamiellales</taxon>
        <taxon>Mamiellaceae</taxon>
        <taxon>Micromonas</taxon>
    </lineage>
</organism>
<dbReference type="GO" id="GO:0005930">
    <property type="term" value="C:axoneme"/>
    <property type="evidence" value="ECO:0007669"/>
    <property type="project" value="UniProtKB-SubCell"/>
</dbReference>
<comment type="subcellular location">
    <subcellularLocation>
        <location evidence="1">Cytoplasm</location>
        <location evidence="1">Cytoskeleton</location>
        <location evidence="1">Cilium axoneme</location>
    </subcellularLocation>
</comment>